<organism evidence="1">
    <name type="scientific">Caldilineaceae bacterium SB0664_bin_27</name>
    <dbReference type="NCBI Taxonomy" id="2605260"/>
    <lineage>
        <taxon>Bacteria</taxon>
        <taxon>Bacillati</taxon>
        <taxon>Chloroflexota</taxon>
        <taxon>Caldilineae</taxon>
        <taxon>Caldilineales</taxon>
        <taxon>Caldilineaceae</taxon>
    </lineage>
</organism>
<dbReference type="AlphaFoldDB" id="A0A6B0YWS4"/>
<name>A0A6B0YWS4_9CHLR</name>
<dbReference type="GO" id="GO:0016706">
    <property type="term" value="F:2-oxoglutarate-dependent dioxygenase activity"/>
    <property type="evidence" value="ECO:0007669"/>
    <property type="project" value="UniProtKB-ARBA"/>
</dbReference>
<reference evidence="1" key="1">
    <citation type="submission" date="2019-09" db="EMBL/GenBank/DDBJ databases">
        <title>Characterisation of the sponge microbiome using genome-centric metagenomics.</title>
        <authorList>
            <person name="Engelberts J.P."/>
            <person name="Robbins S.J."/>
            <person name="De Goeij J.M."/>
            <person name="Aranda M."/>
            <person name="Bell S.C."/>
            <person name="Webster N.S."/>
        </authorList>
    </citation>
    <scope>NUCLEOTIDE SEQUENCE</scope>
    <source>
        <strain evidence="1">SB0664_bin_27</strain>
    </source>
</reference>
<keyword evidence="1" id="KW-0560">Oxidoreductase</keyword>
<evidence type="ECO:0000313" key="1">
    <source>
        <dbReference type="EMBL" id="MXY94449.1"/>
    </source>
</evidence>
<gene>
    <name evidence="1" type="ORF">F4Y42_13495</name>
</gene>
<dbReference type="Gene3D" id="2.60.120.620">
    <property type="entry name" value="q2cbj1_9rhob like domain"/>
    <property type="match status" value="1"/>
</dbReference>
<dbReference type="Pfam" id="PF05721">
    <property type="entry name" value="PhyH"/>
    <property type="match status" value="1"/>
</dbReference>
<dbReference type="PANTHER" id="PTHR20883:SF48">
    <property type="entry name" value="ECTOINE DIOXYGENASE"/>
    <property type="match status" value="1"/>
</dbReference>
<dbReference type="EMBL" id="VXRG01000109">
    <property type="protein sequence ID" value="MXY94449.1"/>
    <property type="molecule type" value="Genomic_DNA"/>
</dbReference>
<protein>
    <submittedName>
        <fullName evidence="1">Phytanoyl-CoA dioxygenase family protein</fullName>
    </submittedName>
</protein>
<dbReference type="GO" id="GO:0005506">
    <property type="term" value="F:iron ion binding"/>
    <property type="evidence" value="ECO:0007669"/>
    <property type="project" value="UniProtKB-ARBA"/>
</dbReference>
<dbReference type="InterPro" id="IPR008775">
    <property type="entry name" value="Phytyl_CoA_dOase-like"/>
</dbReference>
<comment type="caution">
    <text evidence="1">The sequence shown here is derived from an EMBL/GenBank/DDBJ whole genome shotgun (WGS) entry which is preliminary data.</text>
</comment>
<sequence length="256" mass="29145">MLSDQQIDHFGTFGFLLLPQLFSADEIGDMRSAADELWREERGGGPDQGEYQHIAPFIESSQALSGLVEDDRIYLTIERLLGAGFVWGGSEGNKGSFNETQSHEWHCDRPGEEEPDYVRIKVMLYLTSTTKDAGALRVMPGSHRKPFYDQLERLNHIQSTPEVMPFGVPGPDLPGCALEVEPGDAVFFNQYLYHAVFGKQTDRRFIALKFAEKPTLAHHYDGLRKHGAFSFHRSFMDRTRPRIRQMTELLPAEDWP</sequence>
<dbReference type="PANTHER" id="PTHR20883">
    <property type="entry name" value="PHYTANOYL-COA DIOXYGENASE DOMAIN CONTAINING 1"/>
    <property type="match status" value="1"/>
</dbReference>
<proteinExistence type="predicted"/>
<accession>A0A6B0YWS4</accession>
<keyword evidence="1" id="KW-0223">Dioxygenase</keyword>
<dbReference type="SUPFAM" id="SSF51197">
    <property type="entry name" value="Clavaminate synthase-like"/>
    <property type="match status" value="1"/>
</dbReference>